<proteinExistence type="predicted"/>
<keyword evidence="2" id="KW-1185">Reference proteome</keyword>
<evidence type="ECO:0000313" key="2">
    <source>
        <dbReference type="Proteomes" id="UP000677611"/>
    </source>
</evidence>
<reference evidence="1 2" key="1">
    <citation type="submission" date="2021-03" db="EMBL/GenBank/DDBJ databases">
        <title>Identification of novel Bacillus strains.</title>
        <authorList>
            <person name="Xiao Z."/>
            <person name="Li Y."/>
            <person name="Shen J."/>
        </authorList>
    </citation>
    <scope>NUCLEOTIDE SEQUENCE [LARGE SCALE GENOMIC DNA]</scope>
    <source>
        <strain evidence="1 2">SY8</strain>
    </source>
</reference>
<comment type="caution">
    <text evidence="1">The sequence shown here is derived from an EMBL/GenBank/DDBJ whole genome shotgun (WGS) entry which is preliminary data.</text>
</comment>
<dbReference type="EMBL" id="JAGDQJ010000078">
    <property type="protein sequence ID" value="MBO1628621.1"/>
    <property type="molecule type" value="Genomic_DNA"/>
</dbReference>
<protein>
    <submittedName>
        <fullName evidence="1">Uncharacterized protein</fullName>
    </submittedName>
</protein>
<accession>A0ABS3P6X8</accession>
<name>A0ABS3P6X8_9BACI</name>
<organism evidence="1 2">
    <name type="scientific">Bacillus arachidis</name>
    <dbReference type="NCBI Taxonomy" id="2819290"/>
    <lineage>
        <taxon>Bacteria</taxon>
        <taxon>Bacillati</taxon>
        <taxon>Bacillota</taxon>
        <taxon>Bacilli</taxon>
        <taxon>Bacillales</taxon>
        <taxon>Bacillaceae</taxon>
        <taxon>Bacillus</taxon>
    </lineage>
</organism>
<dbReference type="RefSeq" id="WP_208019611.1">
    <property type="nucleotide sequence ID" value="NZ_JAGDQJ010000078.1"/>
</dbReference>
<dbReference type="Proteomes" id="UP000677611">
    <property type="component" value="Unassembled WGS sequence"/>
</dbReference>
<gene>
    <name evidence="1" type="ORF">J4P90_26300</name>
</gene>
<sequence>MEFKEKDLVMVNHPDYPELRGLAKVTYAKPGRKLVWISLYKDKNERIAHIDYLKLVGRKRAASKS</sequence>
<evidence type="ECO:0000313" key="1">
    <source>
        <dbReference type="EMBL" id="MBO1628621.1"/>
    </source>
</evidence>